<gene>
    <name evidence="2" type="ORF">SAMN05443636_1569</name>
</gene>
<dbReference type="GO" id="GO:0016020">
    <property type="term" value="C:membrane"/>
    <property type="evidence" value="ECO:0007669"/>
    <property type="project" value="InterPro"/>
</dbReference>
<evidence type="ECO:0000313" key="2">
    <source>
        <dbReference type="EMBL" id="SHH00176.1"/>
    </source>
</evidence>
<name>A0A1M5PEG6_9EURY</name>
<dbReference type="Proteomes" id="UP000184357">
    <property type="component" value="Unassembled WGS sequence"/>
</dbReference>
<feature type="domain" description="EamA" evidence="1">
    <location>
        <begin position="41"/>
        <end position="115"/>
    </location>
</feature>
<evidence type="ECO:0000313" key="3">
    <source>
        <dbReference type="Proteomes" id="UP000184357"/>
    </source>
</evidence>
<accession>A0A1M5PEG6</accession>
<keyword evidence="3" id="KW-1185">Reference proteome</keyword>
<protein>
    <submittedName>
        <fullName evidence="2">EamA-like transporter family protein</fullName>
    </submittedName>
</protein>
<reference evidence="2 3" key="1">
    <citation type="submission" date="2016-11" db="EMBL/GenBank/DDBJ databases">
        <authorList>
            <person name="Jaros S."/>
            <person name="Januszkiewicz K."/>
            <person name="Wedrychowicz H."/>
        </authorList>
    </citation>
    <scope>NUCLEOTIDE SEQUENCE [LARGE SCALE GENOMIC DNA]</scope>
    <source>
        <strain evidence="2 3">DSM 9297</strain>
    </source>
</reference>
<dbReference type="Pfam" id="PF00892">
    <property type="entry name" value="EamA"/>
    <property type="match status" value="1"/>
</dbReference>
<proteinExistence type="predicted"/>
<dbReference type="SUPFAM" id="SSF103481">
    <property type="entry name" value="Multidrug resistance efflux transporter EmrE"/>
    <property type="match status" value="1"/>
</dbReference>
<sequence>MTIRCSTTTRTVVGGTNRRVRHLVRLLRRPTGDGDALPAGRAEWGIVLGITLVSTVVPHLLFYEGVSRLAASRVGVVSTVEPVVTVTLGALLLAEPVTPAVIGGGGLVLAEVVLVQTDGREAVPEAPAPPDAEE</sequence>
<dbReference type="InterPro" id="IPR000620">
    <property type="entry name" value="EamA_dom"/>
</dbReference>
<dbReference type="AlphaFoldDB" id="A0A1M5PEG6"/>
<organism evidence="2 3">
    <name type="scientific">Halobaculum gomorrense</name>
    <dbReference type="NCBI Taxonomy" id="43928"/>
    <lineage>
        <taxon>Archaea</taxon>
        <taxon>Methanobacteriati</taxon>
        <taxon>Methanobacteriota</taxon>
        <taxon>Stenosarchaea group</taxon>
        <taxon>Halobacteria</taxon>
        <taxon>Halobacteriales</taxon>
        <taxon>Haloferacaceae</taxon>
        <taxon>Halobaculum</taxon>
    </lineage>
</organism>
<evidence type="ECO:0000259" key="1">
    <source>
        <dbReference type="Pfam" id="PF00892"/>
    </source>
</evidence>
<dbReference type="InterPro" id="IPR037185">
    <property type="entry name" value="EmrE-like"/>
</dbReference>
<dbReference type="EMBL" id="FQWV01000003">
    <property type="protein sequence ID" value="SHH00176.1"/>
    <property type="molecule type" value="Genomic_DNA"/>
</dbReference>
<dbReference type="STRING" id="43928.SAMN05443636_1569"/>